<sequence length="152" mass="16744">MNRDDIIFDIHYSHYLEKMFATLTGRIDRIITFIIILSGCGVFVSVTGYFIVGALIAALSICQVVFQFSRASGVAAEHARKYLALITDEPALSNEELLSRFKLLQDSDSEPWGSLKPAAHKRASIVLGRIDNSRALTSKEAFLARLGGDLPV</sequence>
<protein>
    <submittedName>
        <fullName evidence="1">Uncharacterized protein</fullName>
    </submittedName>
</protein>
<dbReference type="RefSeq" id="WP_022648914.1">
    <property type="nucleotide sequence ID" value="NZ_BEEU01000015.1"/>
</dbReference>
<name>A0A146APB9_9ENTR</name>
<reference evidence="1 2" key="1">
    <citation type="submission" date="2018-01" db="EMBL/GenBank/DDBJ databases">
        <title>Geographic spread and resistance mechanisms of dominant carbapenem-resistant Enterobacter cloacae complex clones ST171 and ST78.</title>
        <authorList>
            <person name="Gomez-Simmonds A."/>
            <person name="Annavajhala M.K."/>
            <person name="Wang Z."/>
            <person name="Macesic N."/>
            <person name="Hu Y."/>
            <person name="Giddins M.J."/>
            <person name="O'Malley A."/>
            <person name="Toussaint N.C."/>
            <person name="Whittier S."/>
            <person name="Torres V.J."/>
            <person name="Uhlemann A.-C."/>
        </authorList>
    </citation>
    <scope>NUCLEOTIDE SEQUENCE [LARGE SCALE GENOMIC DNA]</scope>
    <source>
        <strain evidence="1 2">78</strain>
    </source>
</reference>
<organism evidence="1 2">
    <name type="scientific">Enterobacter hormaechei</name>
    <dbReference type="NCBI Taxonomy" id="158836"/>
    <lineage>
        <taxon>Bacteria</taxon>
        <taxon>Pseudomonadati</taxon>
        <taxon>Pseudomonadota</taxon>
        <taxon>Gammaproteobacteria</taxon>
        <taxon>Enterobacterales</taxon>
        <taxon>Enterobacteriaceae</taxon>
        <taxon>Enterobacter</taxon>
        <taxon>Enterobacter cloacae complex</taxon>
    </lineage>
</organism>
<proteinExistence type="predicted"/>
<dbReference type="EMBL" id="PNXT01000001">
    <property type="protein sequence ID" value="PTX89397.1"/>
    <property type="molecule type" value="Genomic_DNA"/>
</dbReference>
<comment type="caution">
    <text evidence="1">The sequence shown here is derived from an EMBL/GenBank/DDBJ whole genome shotgun (WGS) entry which is preliminary data.</text>
</comment>
<gene>
    <name evidence="1" type="ORF">C1O12_13790</name>
</gene>
<accession>A0A146APB9</accession>
<dbReference type="Proteomes" id="UP000244004">
    <property type="component" value="Unassembled WGS sequence"/>
</dbReference>
<evidence type="ECO:0000313" key="1">
    <source>
        <dbReference type="EMBL" id="PTX89397.1"/>
    </source>
</evidence>
<dbReference type="AlphaFoldDB" id="A0A146APB9"/>
<evidence type="ECO:0000313" key="2">
    <source>
        <dbReference type="Proteomes" id="UP000244004"/>
    </source>
</evidence>